<dbReference type="GO" id="GO:0016740">
    <property type="term" value="F:transferase activity"/>
    <property type="evidence" value="ECO:0007669"/>
    <property type="project" value="UniProtKB-ARBA"/>
</dbReference>
<dbReference type="HAMAP" id="MF_00555">
    <property type="entry name" value="AsnA"/>
    <property type="match status" value="1"/>
</dbReference>
<evidence type="ECO:0000256" key="3">
    <source>
        <dbReference type="ARBA" id="ARBA00022605"/>
    </source>
</evidence>
<dbReference type="InterPro" id="IPR004618">
    <property type="entry name" value="AsnA"/>
</dbReference>
<dbReference type="GO" id="GO:0004071">
    <property type="term" value="F:aspartate-ammonia ligase activity"/>
    <property type="evidence" value="ECO:0007669"/>
    <property type="project" value="UniProtKB-UniRule"/>
</dbReference>
<keyword evidence="3 7" id="KW-0028">Amino-acid biosynthesis</keyword>
<comment type="pathway">
    <text evidence="7">Amino-acid biosynthesis; L-asparagine biosynthesis; L-asparagine from L-aspartate (ammonia route): step 1/1.</text>
</comment>
<dbReference type="Proteomes" id="UP000284178">
    <property type="component" value="Unassembled WGS sequence"/>
</dbReference>
<evidence type="ECO:0000313" key="10">
    <source>
        <dbReference type="EMBL" id="RGR69879.1"/>
    </source>
</evidence>
<evidence type="ECO:0000313" key="11">
    <source>
        <dbReference type="Proteomes" id="UP000284178"/>
    </source>
</evidence>
<dbReference type="InterPro" id="IPR045864">
    <property type="entry name" value="aa-tRNA-synth_II/BPL/LPL"/>
</dbReference>
<evidence type="ECO:0000256" key="7">
    <source>
        <dbReference type="HAMAP-Rule" id="MF_00555"/>
    </source>
</evidence>
<dbReference type="AlphaFoldDB" id="A0A412FP03"/>
<dbReference type="GO" id="GO:0005524">
    <property type="term" value="F:ATP binding"/>
    <property type="evidence" value="ECO:0007669"/>
    <property type="project" value="UniProtKB-UniRule"/>
</dbReference>
<dbReference type="SUPFAM" id="SSF55681">
    <property type="entry name" value="Class II aaRS and biotin synthetases"/>
    <property type="match status" value="1"/>
</dbReference>
<reference evidence="10 11" key="1">
    <citation type="submission" date="2018-08" db="EMBL/GenBank/DDBJ databases">
        <title>A genome reference for cultivated species of the human gut microbiota.</title>
        <authorList>
            <person name="Zou Y."/>
            <person name="Xue W."/>
            <person name="Luo G."/>
        </authorList>
    </citation>
    <scope>NUCLEOTIDE SEQUENCE [LARGE SCALE GENOMIC DNA]</scope>
    <source>
        <strain evidence="10 11">AF24-29</strain>
    </source>
</reference>
<dbReference type="NCBIfam" id="TIGR00669">
    <property type="entry name" value="asnA"/>
    <property type="match status" value="1"/>
</dbReference>
<proteinExistence type="inferred from homology"/>
<name>A0A412FP03_9FIRM</name>
<dbReference type="PANTHER" id="PTHR30073:SF5">
    <property type="entry name" value="ASPARTATE--AMMONIA LIGASE"/>
    <property type="match status" value="1"/>
</dbReference>
<organism evidence="10 11">
    <name type="scientific">Holdemania filiformis</name>
    <dbReference type="NCBI Taxonomy" id="61171"/>
    <lineage>
        <taxon>Bacteria</taxon>
        <taxon>Bacillati</taxon>
        <taxon>Bacillota</taxon>
        <taxon>Erysipelotrichia</taxon>
        <taxon>Erysipelotrichales</taxon>
        <taxon>Erysipelotrichaceae</taxon>
        <taxon>Holdemania</taxon>
    </lineage>
</organism>
<dbReference type="EC" id="6.3.1.1" evidence="7 8"/>
<evidence type="ECO:0000259" key="9">
    <source>
        <dbReference type="PROSITE" id="PS50862"/>
    </source>
</evidence>
<evidence type="ECO:0000256" key="8">
    <source>
        <dbReference type="NCBIfam" id="TIGR00669"/>
    </source>
</evidence>
<dbReference type="PANTHER" id="PTHR30073">
    <property type="entry name" value="ASPARTATE--AMMONIA LIGASE"/>
    <property type="match status" value="1"/>
</dbReference>
<sequence length="341" mass="38739">MGDTMSIEHCILPEHYRSLLNQKETQMAIKLVKDTFERKLADNLRLIRVSAPLFVEAASGLNDNLNGVERPVHFDVKETQTEAEIVHSLAKWKRLALKQYDFGPGEGLYTDMNAIRRDEDLDNLHSIYVDQWDWEKIILRPQRTLEQLEETVRLIVRSLKETDEVLCANVPQITPIIEEKVKFITAQELLDRYPSLTAKQREDAVTKEYGTVFIEQIGGQLSNGQPHDGRAPDYDDWKLNGDLLIWDAVLNRAMEISSMGIRVDEASMIDQLNKAGCPERSVLPFHRALLAGDLPLTMGGGIGQSRICMLLLHKAHIGEVQASLWPPIMRKLCHDNGIELL</sequence>
<dbReference type="Gene3D" id="3.30.930.10">
    <property type="entry name" value="Bira Bifunctional Protein, Domain 2"/>
    <property type="match status" value="1"/>
</dbReference>
<comment type="caution">
    <text evidence="10">The sequence shown here is derived from an EMBL/GenBank/DDBJ whole genome shotgun (WGS) entry which is preliminary data.</text>
</comment>
<keyword evidence="5 7" id="KW-0067">ATP-binding</keyword>
<comment type="similarity">
    <text evidence="7">Belongs to the class-II aminoacyl-tRNA synthetase family. AsnA subfamily.</text>
</comment>
<dbReference type="GO" id="GO:0070981">
    <property type="term" value="P:L-asparagine biosynthetic process"/>
    <property type="evidence" value="ECO:0007669"/>
    <property type="project" value="UniProtKB-UniRule"/>
</dbReference>
<keyword evidence="6 7" id="KW-0061">Asparagine biosynthesis</keyword>
<evidence type="ECO:0000256" key="6">
    <source>
        <dbReference type="ARBA" id="ARBA00022888"/>
    </source>
</evidence>
<dbReference type="GO" id="GO:0005829">
    <property type="term" value="C:cytosol"/>
    <property type="evidence" value="ECO:0007669"/>
    <property type="project" value="TreeGrafter"/>
</dbReference>
<feature type="domain" description="Aminoacyl-transfer RNA synthetases class-II family profile" evidence="9">
    <location>
        <begin position="32"/>
        <end position="326"/>
    </location>
</feature>
<evidence type="ECO:0000256" key="4">
    <source>
        <dbReference type="ARBA" id="ARBA00022741"/>
    </source>
</evidence>
<comment type="subcellular location">
    <subcellularLocation>
        <location evidence="7">Cytoplasm</location>
    </subcellularLocation>
</comment>
<keyword evidence="2 7" id="KW-0436">Ligase</keyword>
<gene>
    <name evidence="7" type="primary">asnA</name>
    <name evidence="10" type="ORF">DWY25_14305</name>
</gene>
<keyword evidence="1 7" id="KW-0963">Cytoplasm</keyword>
<dbReference type="Pfam" id="PF03590">
    <property type="entry name" value="AsnA"/>
    <property type="match status" value="1"/>
</dbReference>
<keyword evidence="4 7" id="KW-0547">Nucleotide-binding</keyword>
<dbReference type="InterPro" id="IPR006195">
    <property type="entry name" value="aa-tRNA-synth_II"/>
</dbReference>
<evidence type="ECO:0000256" key="2">
    <source>
        <dbReference type="ARBA" id="ARBA00022598"/>
    </source>
</evidence>
<dbReference type="EMBL" id="QRUP01000022">
    <property type="protein sequence ID" value="RGR69879.1"/>
    <property type="molecule type" value="Genomic_DNA"/>
</dbReference>
<dbReference type="UniPathway" id="UPA00134">
    <property type="reaction ID" value="UER00194"/>
</dbReference>
<protein>
    <recommendedName>
        <fullName evidence="7 8">Aspartate--ammonia ligase</fullName>
        <ecNumber evidence="7 8">6.3.1.1</ecNumber>
    </recommendedName>
    <alternativeName>
        <fullName evidence="7">Asparagine synthetase A</fullName>
    </alternativeName>
</protein>
<dbReference type="RefSeq" id="WP_117895811.1">
    <property type="nucleotide sequence ID" value="NZ_JAGZLJ010000112.1"/>
</dbReference>
<comment type="catalytic activity">
    <reaction evidence="7">
        <text>L-aspartate + NH4(+) + ATP = L-asparagine + AMP + diphosphate + H(+)</text>
        <dbReference type="Rhea" id="RHEA:11372"/>
        <dbReference type="ChEBI" id="CHEBI:15378"/>
        <dbReference type="ChEBI" id="CHEBI:28938"/>
        <dbReference type="ChEBI" id="CHEBI:29991"/>
        <dbReference type="ChEBI" id="CHEBI:30616"/>
        <dbReference type="ChEBI" id="CHEBI:33019"/>
        <dbReference type="ChEBI" id="CHEBI:58048"/>
        <dbReference type="ChEBI" id="CHEBI:456215"/>
        <dbReference type="EC" id="6.3.1.1"/>
    </reaction>
</comment>
<dbReference type="PIRSF" id="PIRSF001555">
    <property type="entry name" value="Asp_ammon_ligase"/>
    <property type="match status" value="1"/>
</dbReference>
<keyword evidence="11" id="KW-1185">Reference proteome</keyword>
<dbReference type="GO" id="GO:0140096">
    <property type="term" value="F:catalytic activity, acting on a protein"/>
    <property type="evidence" value="ECO:0007669"/>
    <property type="project" value="UniProtKB-ARBA"/>
</dbReference>
<accession>A0A412FP03</accession>
<evidence type="ECO:0000256" key="1">
    <source>
        <dbReference type="ARBA" id="ARBA00022490"/>
    </source>
</evidence>
<dbReference type="PROSITE" id="PS50862">
    <property type="entry name" value="AA_TRNA_LIGASE_II"/>
    <property type="match status" value="1"/>
</dbReference>
<evidence type="ECO:0000256" key="5">
    <source>
        <dbReference type="ARBA" id="ARBA00022840"/>
    </source>
</evidence>